<sequence length="275" mass="29341">MRIRISHTISYEYAEPARHIAQILRLTPRDHDGQHVMSWRIEPSIDGRLRASQDAHGNIVHTFYADGPISALGIKVDGLIETVDLAGVIRGGLERVPCDVYRRDTLLTAQDDALRAFTDEATAGAGTPLSQMHALMAAVHERMTCLDASGHTGVGAPAAFAAGEAIPQDIAHVFMACARHLGQPARYVSGYVARSDDLLLGSGAHAWAEVYLDGYGWIGFDSANGLCPIDTHVRVAVGLDFADAAPVRGSRQGGGGENLNVLVTAQEAGSRQVNQ</sequence>
<dbReference type="RefSeq" id="WP_191125812.1">
    <property type="nucleotide sequence ID" value="NZ_JACXWY010000026.1"/>
</dbReference>
<dbReference type="InterPro" id="IPR038765">
    <property type="entry name" value="Papain-like_cys_pep_sf"/>
</dbReference>
<feature type="domain" description="Transglutaminase-like" evidence="1">
    <location>
        <begin position="159"/>
        <end position="224"/>
    </location>
</feature>
<organism evidence="2 3">
    <name type="scientific">Bosea spartocytisi</name>
    <dbReference type="NCBI Taxonomy" id="2773451"/>
    <lineage>
        <taxon>Bacteria</taxon>
        <taxon>Pseudomonadati</taxon>
        <taxon>Pseudomonadota</taxon>
        <taxon>Alphaproteobacteria</taxon>
        <taxon>Hyphomicrobiales</taxon>
        <taxon>Boseaceae</taxon>
        <taxon>Bosea</taxon>
    </lineage>
</organism>
<dbReference type="PANTHER" id="PTHR33490:SF6">
    <property type="entry name" value="SLL1049 PROTEIN"/>
    <property type="match status" value="1"/>
</dbReference>
<reference evidence="2" key="1">
    <citation type="submission" date="2020-09" db="EMBL/GenBank/DDBJ databases">
        <title>Bosea spartocytisi sp. nov. a root nodule endophyte of Spartocytisus supranubius in the high mountain ecosystem fo the Teide National Park (Canary Islands, Spain).</title>
        <authorList>
            <person name="Pulido-Suarez L."/>
            <person name="Peix A."/>
            <person name="Igual J.M."/>
            <person name="Socas-Perez N."/>
            <person name="Velazquez E."/>
            <person name="Flores-Felix J.D."/>
            <person name="Leon-Barrios M."/>
        </authorList>
    </citation>
    <scope>NUCLEOTIDE SEQUENCE</scope>
    <source>
        <strain evidence="2">SSUT16</strain>
    </source>
</reference>
<dbReference type="Proteomes" id="UP000619295">
    <property type="component" value="Unassembled WGS sequence"/>
</dbReference>
<accession>A0A927EG09</accession>
<evidence type="ECO:0000259" key="1">
    <source>
        <dbReference type="SMART" id="SM00460"/>
    </source>
</evidence>
<dbReference type="EMBL" id="JACXWY010000026">
    <property type="protein sequence ID" value="MBD3848959.1"/>
    <property type="molecule type" value="Genomic_DNA"/>
</dbReference>
<gene>
    <name evidence="2" type="ORF">IED13_24945</name>
</gene>
<keyword evidence="3" id="KW-1185">Reference proteome</keyword>
<evidence type="ECO:0000313" key="3">
    <source>
        <dbReference type="Proteomes" id="UP000619295"/>
    </source>
</evidence>
<evidence type="ECO:0000313" key="2">
    <source>
        <dbReference type="EMBL" id="MBD3848959.1"/>
    </source>
</evidence>
<dbReference type="Pfam" id="PF08379">
    <property type="entry name" value="Bact_transglu_N"/>
    <property type="match status" value="1"/>
</dbReference>
<dbReference type="AlphaFoldDB" id="A0A927EG09"/>
<proteinExistence type="predicted"/>
<dbReference type="InterPro" id="IPR002931">
    <property type="entry name" value="Transglutaminase-like"/>
</dbReference>
<dbReference type="SMART" id="SM00460">
    <property type="entry name" value="TGc"/>
    <property type="match status" value="1"/>
</dbReference>
<dbReference type="InterPro" id="IPR013589">
    <property type="entry name" value="Bac_transglu_N"/>
</dbReference>
<dbReference type="SUPFAM" id="SSF54001">
    <property type="entry name" value="Cysteine proteinases"/>
    <property type="match status" value="1"/>
</dbReference>
<comment type="caution">
    <text evidence="2">The sequence shown here is derived from an EMBL/GenBank/DDBJ whole genome shotgun (WGS) entry which is preliminary data.</text>
</comment>
<name>A0A927EG09_9HYPH</name>
<dbReference type="Gene3D" id="3.10.620.30">
    <property type="match status" value="1"/>
</dbReference>
<dbReference type="PANTHER" id="PTHR33490">
    <property type="entry name" value="BLR5614 PROTEIN-RELATED"/>
    <property type="match status" value="1"/>
</dbReference>
<dbReference type="Pfam" id="PF01841">
    <property type="entry name" value="Transglut_core"/>
    <property type="match status" value="1"/>
</dbReference>
<protein>
    <submittedName>
        <fullName evidence="2">Transglutaminase family protein</fullName>
    </submittedName>
</protein>